<dbReference type="SUPFAM" id="SSF111379">
    <property type="entry name" value="VP4 membrane interaction domain"/>
    <property type="match status" value="1"/>
</dbReference>
<evidence type="ECO:0000313" key="1">
    <source>
        <dbReference type="EMBL" id="WZI33453.1"/>
    </source>
</evidence>
<dbReference type="EMBL" id="PP272716">
    <property type="protein sequence ID" value="WZI33453.1"/>
    <property type="molecule type" value="Genomic_RNA"/>
</dbReference>
<proteinExistence type="predicted"/>
<name>A0AB38ZK58_9REOV</name>
<reference evidence="1" key="1">
    <citation type="journal article" date="2024" name="NPJ Biofilms Microbiomes">
        <title>Decoding the RNA viromes in shrew lungs along the eastern coast of China.</title>
        <authorList>
            <person name="Zhang J.T."/>
            <person name="Hu Z.Y."/>
            <person name="Tang F."/>
            <person name="Liu Y.T."/>
            <person name="Tan W.L."/>
            <person name="Ma X.F."/>
            <person name="Zhang Y.F."/>
            <person name="Si G.Q."/>
            <person name="Zhang L."/>
            <person name="Zhang M.Q."/>
            <person name="Peng C."/>
            <person name="Fu B.K."/>
            <person name="Fang L.Q."/>
            <person name="Zhang X.A."/>
            <person name="Liu W."/>
        </authorList>
    </citation>
    <scope>NUCLEOTIDE SEQUENCE</scope>
    <source>
        <strain evidence="1">Sedore_13</strain>
    </source>
</reference>
<sequence>MCEYSPTPTTYNLNGRNDKHIQKHSVVYNEIPMDLREISKSPRVIISEKQDGFWKIVTETFKIHVKMGIEAWGKMGGQFGNWLVENGFKSIEKNYTYDRDGETVIATTITTCHPTKQGGVYFPTMLATEYNGKFMVLGRGDIIQVWYTEKNWSLSNSIYAKGFATDSQHKFRLGPHNWKELIFRQNKLGKLGDIKNSSGYADMQLVGGGFGQMDSSNYTGLAIYLQFQCINGPTPNGPCGDQNSFCSHNKVEYWDAYACIGTDGWNDTKYYFNAWNGYGAGYPLQEQSFDCRVSYSSLLPSDPDFITGGDNYVESITNDLFDRIISLEQQVNDMLSRMNVSDLTGGLFSLITMIPSFPNMVQGVIEVIRKTRDIFNKQYSKLVAKGMKFNRNFRKRYIKMGDTDIEVPTPTLSRTSSVSSRSVDFENMFTDDEIVSLLHSFGTASNRSSIRSTSSMSSNVTVSTFLSEVDEIQYLDPIIISRIMDATPPVITRMKNVKPKNQEVIYATIKRNKIDEDSLIEFNQINDTITLLEPNKKTSTFKFPGEIIDDAINKMGTGYSRSLFSLNIRKQFAKLKHKFDYDSIPYEKLVNDMLNDHELIDISKKFNSNILTDLFEEFKGILQNALA</sequence>
<organism evidence="1">
    <name type="scientific">Crocidura shantungensis seadorna-like virus 2</name>
    <dbReference type="NCBI Taxonomy" id="3139546"/>
    <lineage>
        <taxon>Viruses</taxon>
        <taxon>Riboviria</taxon>
        <taxon>Orthornavirae</taxon>
        <taxon>Duplornaviricota</taxon>
        <taxon>Resentoviricetes</taxon>
        <taxon>Reovirales</taxon>
        <taxon>Sedoreoviridae</taxon>
    </lineage>
</organism>
<reference evidence="1" key="2">
    <citation type="submission" date="2024-01" db="EMBL/GenBank/DDBJ databases">
        <authorList>
            <person name="Zhang X.-A."/>
            <person name="Zhang J.-T."/>
            <person name="Hu Z.-Y."/>
            <person name="Liu W."/>
        </authorList>
    </citation>
    <scope>NUCLEOTIDE SEQUENCE</scope>
    <source>
        <strain evidence="1">Sedore_13</strain>
    </source>
</reference>
<accession>A0AB38ZK58</accession>
<dbReference type="InterPro" id="IPR038017">
    <property type="entry name" value="Rota_VP4_MID_sf"/>
</dbReference>
<protein>
    <submittedName>
        <fullName evidence="1">VP4</fullName>
    </submittedName>
</protein>